<organism evidence="14 15">
    <name type="scientific">Streptococcus parasuis</name>
    <dbReference type="NCBI Taxonomy" id="1501662"/>
    <lineage>
        <taxon>Bacteria</taxon>
        <taxon>Bacillati</taxon>
        <taxon>Bacillota</taxon>
        <taxon>Bacilli</taxon>
        <taxon>Lactobacillales</taxon>
        <taxon>Streptococcaceae</taxon>
        <taxon>Streptococcus</taxon>
    </lineage>
</organism>
<dbReference type="EMBL" id="SHGT01000011">
    <property type="protein sequence ID" value="TAA14180.1"/>
    <property type="molecule type" value="Genomic_DNA"/>
</dbReference>
<dbReference type="InterPro" id="IPR003447">
    <property type="entry name" value="FEMABX"/>
</dbReference>
<evidence type="ECO:0000256" key="11">
    <source>
        <dbReference type="ARBA" id="ARBA00032233"/>
    </source>
</evidence>
<dbReference type="GO" id="GO:0009252">
    <property type="term" value="P:peptidoglycan biosynthetic process"/>
    <property type="evidence" value="ECO:0007669"/>
    <property type="project" value="UniProtKB-KW"/>
</dbReference>
<keyword evidence="6" id="KW-0133">Cell shape</keyword>
<dbReference type="EC" id="2.3.2.17" evidence="2"/>
<dbReference type="AlphaFoldDB" id="A0A4Q8L2E9"/>
<comment type="caution">
    <text evidence="14">The sequence shown here is derived from an EMBL/GenBank/DDBJ whole genome shotgun (WGS) entry which is preliminary data.</text>
</comment>
<proteinExistence type="inferred from homology"/>
<evidence type="ECO:0000256" key="9">
    <source>
        <dbReference type="ARBA" id="ARBA00023316"/>
    </source>
</evidence>
<evidence type="ECO:0000256" key="13">
    <source>
        <dbReference type="SAM" id="Coils"/>
    </source>
</evidence>
<accession>A0A4Q8L2E9</accession>
<evidence type="ECO:0000313" key="14">
    <source>
        <dbReference type="EMBL" id="TAA14180.1"/>
    </source>
</evidence>
<evidence type="ECO:0000256" key="10">
    <source>
        <dbReference type="ARBA" id="ARBA00030706"/>
    </source>
</evidence>
<comment type="catalytic activity">
    <reaction evidence="12">
        <text>beta-D-GlcNAc-(1-&gt;4)-Mur2Ac(oyl-L-Ala-D-isoglutaminyl-L-Lys-(N(6)-Gly)-D-Ala-D-Ala)-di-trans,octa-cis-undecaprenyl diphosphate + 2 glycyl-tRNA(Gly) = MurNAc-L-Ala-D-isoglutaminyl-L-Lys-(N(6)-tri-Gly)-D-Ala-D-Ala-diphospho-di-trans,octa-cis-undecaprenyl-GlcNAc + 2 tRNA(Gly) + 2 H(+)</text>
        <dbReference type="Rhea" id="RHEA:30439"/>
        <dbReference type="Rhea" id="RHEA-COMP:9664"/>
        <dbReference type="Rhea" id="RHEA-COMP:9683"/>
        <dbReference type="ChEBI" id="CHEBI:15378"/>
        <dbReference type="ChEBI" id="CHEBI:62234"/>
        <dbReference type="ChEBI" id="CHEBI:62235"/>
        <dbReference type="ChEBI" id="CHEBI:78442"/>
        <dbReference type="ChEBI" id="CHEBI:78522"/>
        <dbReference type="EC" id="2.3.2.17"/>
    </reaction>
</comment>
<evidence type="ECO:0000256" key="5">
    <source>
        <dbReference type="ARBA" id="ARBA00022679"/>
    </source>
</evidence>
<evidence type="ECO:0000256" key="8">
    <source>
        <dbReference type="ARBA" id="ARBA00023315"/>
    </source>
</evidence>
<evidence type="ECO:0000256" key="1">
    <source>
        <dbReference type="ARBA" id="ARBA00009943"/>
    </source>
</evidence>
<dbReference type="Proteomes" id="UP000291525">
    <property type="component" value="Unassembled WGS sequence"/>
</dbReference>
<evidence type="ECO:0000256" key="3">
    <source>
        <dbReference type="ARBA" id="ARBA00016236"/>
    </source>
</evidence>
<dbReference type="GO" id="GO:0008360">
    <property type="term" value="P:regulation of cell shape"/>
    <property type="evidence" value="ECO:0007669"/>
    <property type="project" value="UniProtKB-KW"/>
</dbReference>
<keyword evidence="5 14" id="KW-0808">Transferase</keyword>
<dbReference type="InterPro" id="IPR010978">
    <property type="entry name" value="tRNA-bd_arm"/>
</dbReference>
<keyword evidence="8 14" id="KW-0012">Acyltransferase</keyword>
<dbReference type="PANTHER" id="PTHR36174">
    <property type="entry name" value="LIPID II:GLYCINE GLYCYLTRANSFERASE"/>
    <property type="match status" value="1"/>
</dbReference>
<dbReference type="RefSeq" id="WP_130554660.1">
    <property type="nucleotide sequence ID" value="NZ_SHGT01000011.1"/>
</dbReference>
<evidence type="ECO:0000256" key="6">
    <source>
        <dbReference type="ARBA" id="ARBA00022960"/>
    </source>
</evidence>
<dbReference type="InterPro" id="IPR050644">
    <property type="entry name" value="PG_Glycine_Bridge_Synth"/>
</dbReference>
<evidence type="ECO:0000256" key="7">
    <source>
        <dbReference type="ARBA" id="ARBA00022984"/>
    </source>
</evidence>
<dbReference type="InterPro" id="IPR016181">
    <property type="entry name" value="Acyl_CoA_acyltransferase"/>
</dbReference>
<dbReference type="GO" id="GO:0071555">
    <property type="term" value="P:cell wall organization"/>
    <property type="evidence" value="ECO:0007669"/>
    <property type="project" value="UniProtKB-KW"/>
</dbReference>
<comment type="similarity">
    <text evidence="1">Belongs to the FemABX family.</text>
</comment>
<evidence type="ECO:0000313" key="15">
    <source>
        <dbReference type="Proteomes" id="UP000291525"/>
    </source>
</evidence>
<dbReference type="Gene3D" id="1.20.58.90">
    <property type="match status" value="1"/>
</dbReference>
<dbReference type="OrthoDB" id="2303924at2"/>
<dbReference type="PANTHER" id="PTHR36174:SF2">
    <property type="entry name" value="AMINOACYLTRANSFERASE FEMA"/>
    <property type="match status" value="1"/>
</dbReference>
<evidence type="ECO:0000256" key="12">
    <source>
        <dbReference type="ARBA" id="ARBA00047483"/>
    </source>
</evidence>
<protein>
    <recommendedName>
        <fullName evidence="3">Aminoacyltransferase FemA</fullName>
        <ecNumber evidence="2">2.3.2.17</ecNumber>
    </recommendedName>
    <alternativeName>
        <fullName evidence="11">Factor essential for expression of methicillin resistance A</fullName>
    </alternativeName>
    <alternativeName>
        <fullName evidence="10">N-acetylmuramoyl-L-alanyl-D-glutamyl-L-lysyl-(N6-glycyl)-D-alanyl-D-alanine-diphosphoundecaprenyl-N-acetylglucosamine:glycine glycyltransferase</fullName>
    </alternativeName>
</protein>
<keyword evidence="13" id="KW-0175">Coiled coil</keyword>
<gene>
    <name evidence="14" type="ORF">EXW74_03050</name>
</gene>
<name>A0A4Q8L2E9_9STRE</name>
<dbReference type="SUPFAM" id="SSF55729">
    <property type="entry name" value="Acyl-CoA N-acyltransferases (Nat)"/>
    <property type="match status" value="2"/>
</dbReference>
<sequence length="415" mass="47809">MTFSQISKNEFVQHCKLVSEKSFFQSLEMGELLTKRGYDVRFVGYRDNSSTIVISSLVFCKKMFGGLYMELNSGPVVSDNSYLDKFFQSLRDYAKHEGVLELVVKPSQTYQTFDSNGQPLGFEDTHLIEMLTKNDFQYDGLQTGYPNGEPVWHYVKDLEGITEDTLVSSFSKKGKVLSKKANSFGLNITRLTKDELPRFKAITEATSNRRDYTDKPLEYYQDLFDTFSDGADFLIASLNLTTYLDLLHSQEDKLKKIAENLVQDLSINPKSRKKGNELREIESQIESFEQRKQNAEQWINKYGTSDIDIAASLFIYTKQELVYLFSGSLEEFSSFYAPIILQEFAMKKAIKKSIKFYNFLGITGLFDGSDGVLRFKQNFNGYILRKPGTFHYFPYPVRYKIIQVIKKIVFTLTGK</sequence>
<keyword evidence="4" id="KW-0963">Cytoplasm</keyword>
<evidence type="ECO:0000256" key="2">
    <source>
        <dbReference type="ARBA" id="ARBA00012466"/>
    </source>
</evidence>
<dbReference type="GO" id="GO:0016755">
    <property type="term" value="F:aminoacyltransferase activity"/>
    <property type="evidence" value="ECO:0007669"/>
    <property type="project" value="InterPro"/>
</dbReference>
<dbReference type="SUPFAM" id="SSF46589">
    <property type="entry name" value="tRNA-binding arm"/>
    <property type="match status" value="1"/>
</dbReference>
<keyword evidence="7" id="KW-0573">Peptidoglycan synthesis</keyword>
<dbReference type="PROSITE" id="PS51191">
    <property type="entry name" value="FEMABX"/>
    <property type="match status" value="1"/>
</dbReference>
<dbReference type="Pfam" id="PF02388">
    <property type="entry name" value="FemAB"/>
    <property type="match status" value="1"/>
</dbReference>
<keyword evidence="9" id="KW-0961">Cell wall biogenesis/degradation</keyword>
<dbReference type="GO" id="GO:0000166">
    <property type="term" value="F:nucleotide binding"/>
    <property type="evidence" value="ECO:0007669"/>
    <property type="project" value="InterPro"/>
</dbReference>
<feature type="coiled-coil region" evidence="13">
    <location>
        <begin position="271"/>
        <end position="298"/>
    </location>
</feature>
<reference evidence="14 15" key="1">
    <citation type="submission" date="2019-02" db="EMBL/GenBank/DDBJ databases">
        <title>First genome of the species Streptococcus parasuis.</title>
        <authorList>
            <person name="Stevens M.J.A."/>
            <person name="Stephan R."/>
        </authorList>
    </citation>
    <scope>NUCLEOTIDE SEQUENCE [LARGE SCALE GENOMIC DNA]</scope>
    <source>
        <strain evidence="14 15">4253</strain>
    </source>
</reference>
<evidence type="ECO:0000256" key="4">
    <source>
        <dbReference type="ARBA" id="ARBA00022490"/>
    </source>
</evidence>
<dbReference type="Gene3D" id="3.40.630.30">
    <property type="match status" value="2"/>
</dbReference>